<evidence type="ECO:0000313" key="4">
    <source>
        <dbReference type="Proteomes" id="UP000000653"/>
    </source>
</evidence>
<dbReference type="EMBL" id="CP000438">
    <property type="protein sequence ID" value="ABJ11025.1"/>
    <property type="molecule type" value="Genomic_DNA"/>
</dbReference>
<gene>
    <name evidence="3" type="ordered locus">PA14_40750</name>
</gene>
<organism evidence="3 4">
    <name type="scientific">Pseudomonas aeruginosa (strain UCBPP-PA14)</name>
    <dbReference type="NCBI Taxonomy" id="208963"/>
    <lineage>
        <taxon>Bacteria</taxon>
        <taxon>Pseudomonadati</taxon>
        <taxon>Pseudomonadota</taxon>
        <taxon>Gammaproteobacteria</taxon>
        <taxon>Pseudomonadales</taxon>
        <taxon>Pseudomonadaceae</taxon>
        <taxon>Pseudomonas</taxon>
    </lineage>
</organism>
<feature type="region of interest" description="Disordered" evidence="1">
    <location>
        <begin position="1"/>
        <end position="24"/>
    </location>
</feature>
<keyword evidence="2" id="KW-1133">Transmembrane helix</keyword>
<keyword evidence="2" id="KW-0472">Membrane</keyword>
<evidence type="ECO:0000256" key="1">
    <source>
        <dbReference type="SAM" id="MobiDB-lite"/>
    </source>
</evidence>
<proteinExistence type="predicted"/>
<reference evidence="3 4" key="1">
    <citation type="journal article" date="2006" name="Genome Biol.">
        <title>Genomic analysis reveals that Pseudomonas aeruginosa virulence is combinatorial.</title>
        <authorList>
            <person name="Lee D.G."/>
            <person name="Urbach J.M."/>
            <person name="Wu G."/>
            <person name="Liberati N.T."/>
            <person name="Feinbaum R.L."/>
            <person name="Miyata S."/>
            <person name="Diggins L.T."/>
            <person name="He J."/>
            <person name="Saucier M."/>
            <person name="Deziel E."/>
            <person name="Friedman L."/>
            <person name="Li L."/>
            <person name="Grills G."/>
            <person name="Montgomery K."/>
            <person name="Kucherlapati R."/>
            <person name="Rahme L.G."/>
            <person name="Ausubel F.M."/>
        </authorList>
    </citation>
    <scope>NUCLEOTIDE SEQUENCE [LARGE SCALE GENOMIC DNA]</scope>
    <source>
        <strain evidence="3 4">UCBPP-PA14</strain>
    </source>
</reference>
<feature type="transmembrane region" description="Helical" evidence="2">
    <location>
        <begin position="30"/>
        <end position="48"/>
    </location>
</feature>
<sequence>MSSSRYPQETGGVMSEPSKTQENRDSVVDARAAFVLILLVVATAVFWVSHQ</sequence>
<dbReference type="KEGG" id="pau:PA14_40750"/>
<dbReference type="AlphaFoldDB" id="A0A0H2Z8R8"/>
<dbReference type="HOGENOM" id="CLU_214955_0_0_6"/>
<name>A0A0H2Z8R8_PSEAB</name>
<evidence type="ECO:0000313" key="3">
    <source>
        <dbReference type="EMBL" id="ABJ11025.1"/>
    </source>
</evidence>
<evidence type="ECO:0000256" key="2">
    <source>
        <dbReference type="SAM" id="Phobius"/>
    </source>
</evidence>
<protein>
    <submittedName>
        <fullName evidence="3">Uncharacterized protein</fullName>
    </submittedName>
</protein>
<dbReference type="Proteomes" id="UP000000653">
    <property type="component" value="Chromosome"/>
</dbReference>
<keyword evidence="2" id="KW-0812">Transmembrane</keyword>
<accession>A0A0H2Z8R8</accession>